<keyword evidence="3" id="KW-0472">Membrane</keyword>
<dbReference type="HOGENOM" id="CLU_045680_1_1_9"/>
<name>A0A075SC82_STRSU</name>
<dbReference type="InterPro" id="IPR005754">
    <property type="entry name" value="Sortase"/>
</dbReference>
<feature type="active site" description="Acyl-thioester intermediate" evidence="2">
    <location>
        <position position="213"/>
    </location>
</feature>
<gene>
    <name evidence="4" type="ORF">ID09_02455</name>
</gene>
<dbReference type="InterPro" id="IPR023365">
    <property type="entry name" value="Sortase_dom-sf"/>
</dbReference>
<dbReference type="SUPFAM" id="SSF63817">
    <property type="entry name" value="Sortase"/>
    <property type="match status" value="1"/>
</dbReference>
<dbReference type="InterPro" id="IPR042002">
    <property type="entry name" value="Sortase_C"/>
</dbReference>
<feature type="active site" description="Proton donor/acceptor" evidence="2">
    <location>
        <position position="151"/>
    </location>
</feature>
<sequence length="283" mass="31453">MIQKIKQNLVTILLIFILLVGLSMLSYPTVSDYWNTFHQSRAVASYVEMVKDLSEEKNAQMLVAAQTYNQNLGQGKIPDLNLSEDETATYNDTLDVTSLGIMGYVEIPKLNMTMPIYHGTDDAVLQVAIGHIPGTSLPVGGKGTHSVISGHRGLPSAKLFTDIDKLVDGDIFLIQVLNETLTYEVDQILTVRPDDVSALTIDPDQDYVTLVTCTPYGVNSHRLLVRGHRITNKAKGERITSEASQVEPILVALFIASFLLLILFILWSCKRRLSGLHRRETNR</sequence>
<proteinExistence type="predicted"/>
<dbReference type="AlphaFoldDB" id="A0A075SC82"/>
<evidence type="ECO:0000256" key="2">
    <source>
        <dbReference type="PIRSR" id="PIRSR605754-1"/>
    </source>
</evidence>
<dbReference type="NCBIfam" id="NF033745">
    <property type="entry name" value="class_C_sortase"/>
    <property type="match status" value="1"/>
</dbReference>
<accession>A0A075SC82</accession>
<dbReference type="RefSeq" id="WP_024381536.1">
    <property type="nucleotide sequence ID" value="NZ_ALLE01000020.1"/>
</dbReference>
<dbReference type="Pfam" id="PF04203">
    <property type="entry name" value="Sortase"/>
    <property type="match status" value="1"/>
</dbReference>
<feature type="transmembrane region" description="Helical" evidence="3">
    <location>
        <begin position="249"/>
        <end position="269"/>
    </location>
</feature>
<dbReference type="Proteomes" id="UP000028185">
    <property type="component" value="Chromosome"/>
</dbReference>
<dbReference type="CDD" id="cd05827">
    <property type="entry name" value="Sortase_C"/>
    <property type="match status" value="1"/>
</dbReference>
<dbReference type="Gene3D" id="2.40.260.10">
    <property type="entry name" value="Sortase"/>
    <property type="match status" value="1"/>
</dbReference>
<keyword evidence="3" id="KW-0812">Transmembrane</keyword>
<dbReference type="PATRIC" id="fig|1214179.4.peg.452"/>
<reference evidence="4 5" key="1">
    <citation type="journal article" date="2014" name="Genome Announc.">
        <title>Whole-Genome Sequence of Streptococcus suis Serotype 4 Reference Strain 6407.</title>
        <authorList>
            <person name="Wang K."/>
            <person name="Chen J."/>
            <person name="Yao H."/>
            <person name="Lu C."/>
        </authorList>
    </citation>
    <scope>NUCLEOTIDE SEQUENCE [LARGE SCALE GENOMIC DNA]</scope>
    <source>
        <strain evidence="4">6407</strain>
    </source>
</reference>
<keyword evidence="3" id="KW-1133">Transmembrane helix</keyword>
<evidence type="ECO:0000256" key="3">
    <source>
        <dbReference type="SAM" id="Phobius"/>
    </source>
</evidence>
<organism evidence="4 5">
    <name type="scientific">Streptococcus suis 6407</name>
    <dbReference type="NCBI Taxonomy" id="1214179"/>
    <lineage>
        <taxon>Bacteria</taxon>
        <taxon>Bacillati</taxon>
        <taxon>Bacillota</taxon>
        <taxon>Bacilli</taxon>
        <taxon>Lactobacillales</taxon>
        <taxon>Streptococcaceae</taxon>
        <taxon>Streptococcus</taxon>
    </lineage>
</organism>
<evidence type="ECO:0000313" key="5">
    <source>
        <dbReference type="Proteomes" id="UP000028185"/>
    </source>
</evidence>
<evidence type="ECO:0000313" key="4">
    <source>
        <dbReference type="EMBL" id="AIG42967.1"/>
    </source>
</evidence>
<dbReference type="NCBIfam" id="TIGR01076">
    <property type="entry name" value="sortase_fam"/>
    <property type="match status" value="1"/>
</dbReference>
<dbReference type="GO" id="GO:0016787">
    <property type="term" value="F:hydrolase activity"/>
    <property type="evidence" value="ECO:0007669"/>
    <property type="project" value="UniProtKB-KW"/>
</dbReference>
<dbReference type="EMBL" id="CP008921">
    <property type="protein sequence ID" value="AIG42967.1"/>
    <property type="molecule type" value="Genomic_DNA"/>
</dbReference>
<evidence type="ECO:0000256" key="1">
    <source>
        <dbReference type="ARBA" id="ARBA00022801"/>
    </source>
</evidence>
<keyword evidence="1" id="KW-0378">Hydrolase</keyword>
<protein>
    <submittedName>
        <fullName evidence="4">Sortase</fullName>
    </submittedName>
</protein>